<evidence type="ECO:0000259" key="2">
    <source>
        <dbReference type="PROSITE" id="PS50887"/>
    </source>
</evidence>
<accession>A0A8J6J3Y9</accession>
<dbReference type="SUPFAM" id="SSF55073">
    <property type="entry name" value="Nucleotide cyclase"/>
    <property type="match status" value="1"/>
</dbReference>
<dbReference type="NCBIfam" id="TIGR00254">
    <property type="entry name" value="GGDEF"/>
    <property type="match status" value="1"/>
</dbReference>
<dbReference type="AlphaFoldDB" id="A0A8J6J3Y9"/>
<gene>
    <name evidence="3" type="ORF">H8S55_07615</name>
</gene>
<dbReference type="Proteomes" id="UP000602260">
    <property type="component" value="Unassembled WGS sequence"/>
</dbReference>
<proteinExistence type="predicted"/>
<keyword evidence="1" id="KW-0472">Membrane</keyword>
<dbReference type="Gene3D" id="3.30.70.270">
    <property type="match status" value="1"/>
</dbReference>
<dbReference type="SMART" id="SM00267">
    <property type="entry name" value="GGDEF"/>
    <property type="match status" value="1"/>
</dbReference>
<dbReference type="InterPro" id="IPR000160">
    <property type="entry name" value="GGDEF_dom"/>
</dbReference>
<dbReference type="EMBL" id="JACOPN010000004">
    <property type="protein sequence ID" value="MBC5717185.1"/>
    <property type="molecule type" value="Genomic_DNA"/>
</dbReference>
<feature type="domain" description="GGDEF" evidence="2">
    <location>
        <begin position="310"/>
        <end position="439"/>
    </location>
</feature>
<dbReference type="InterPro" id="IPR029787">
    <property type="entry name" value="Nucleotide_cyclase"/>
</dbReference>
<organism evidence="3 4">
    <name type="scientific">Flintibacter faecis</name>
    <dbReference type="NCBI Taxonomy" id="2763047"/>
    <lineage>
        <taxon>Bacteria</taxon>
        <taxon>Bacillati</taxon>
        <taxon>Bacillota</taxon>
        <taxon>Clostridia</taxon>
        <taxon>Eubacteriales</taxon>
        <taxon>Flintibacter</taxon>
    </lineage>
</organism>
<dbReference type="FunFam" id="3.30.70.270:FF:000001">
    <property type="entry name" value="Diguanylate cyclase domain protein"/>
    <property type="match status" value="1"/>
</dbReference>
<dbReference type="PANTHER" id="PTHR45138">
    <property type="entry name" value="REGULATORY COMPONENTS OF SENSORY TRANSDUCTION SYSTEM"/>
    <property type="match status" value="1"/>
</dbReference>
<evidence type="ECO:0000313" key="4">
    <source>
        <dbReference type="Proteomes" id="UP000602260"/>
    </source>
</evidence>
<evidence type="ECO:0000313" key="3">
    <source>
        <dbReference type="EMBL" id="MBC5717185.1"/>
    </source>
</evidence>
<dbReference type="InterPro" id="IPR050469">
    <property type="entry name" value="Diguanylate_Cyclase"/>
</dbReference>
<keyword evidence="1" id="KW-1133">Transmembrane helix</keyword>
<keyword evidence="4" id="KW-1185">Reference proteome</keyword>
<dbReference type="InterPro" id="IPR043128">
    <property type="entry name" value="Rev_trsase/Diguanyl_cyclase"/>
</dbReference>
<name>A0A8J6J3Y9_9FIRM</name>
<dbReference type="PROSITE" id="PS50887">
    <property type="entry name" value="GGDEF"/>
    <property type="match status" value="1"/>
</dbReference>
<protein>
    <submittedName>
        <fullName evidence="3">Diguanylate cyclase</fullName>
    </submittedName>
</protein>
<sequence>MRVVSLSSSLLALLIAVLVTMLVARLQRGFIELHDATEQYIVCVNTAREMQDGSNYLTEQARLFTLWGDIEYLDNYFTEENETRRVDLSAEKLQKCSGESDSFAYITTAFQLSRALTKVEYRAMRLMVEAMGVDPAEWPQELLDTVLSEEEAALSKSEKVEAAQHLLRSRTYQEKRDGIAASITAYRNTMAAVTRDRQTKAAGRLSASLWQLGVYSVLLVVSIFASWALVYLLIVKPIARGIGYVRRGELVPVRGAMEVRELASVYNEMFEENQEKQRIIRREAERDALTELLNRRCFERTLGAYKQAGEPFALVIVDIDTFKTINDTMGHSVGDAVIKRVASALGGAFRGGDHICRIGGDEFTVIVSDITKADADVICRKMAAINERLSVPEDGVPTVSLSSGVAFANNKKAAERIFENADEALYRVKKTGRNGCAVY</sequence>
<comment type="caution">
    <text evidence="3">The sequence shown here is derived from an EMBL/GenBank/DDBJ whole genome shotgun (WGS) entry which is preliminary data.</text>
</comment>
<keyword evidence="1" id="KW-0812">Transmembrane</keyword>
<feature type="transmembrane region" description="Helical" evidence="1">
    <location>
        <begin position="6"/>
        <end position="24"/>
    </location>
</feature>
<dbReference type="Pfam" id="PF00990">
    <property type="entry name" value="GGDEF"/>
    <property type="match status" value="1"/>
</dbReference>
<dbReference type="RefSeq" id="WP_186878473.1">
    <property type="nucleotide sequence ID" value="NZ_JACOPN010000004.1"/>
</dbReference>
<dbReference type="GO" id="GO:0052621">
    <property type="term" value="F:diguanylate cyclase activity"/>
    <property type="evidence" value="ECO:0007669"/>
    <property type="project" value="TreeGrafter"/>
</dbReference>
<feature type="transmembrane region" description="Helical" evidence="1">
    <location>
        <begin position="212"/>
        <end position="234"/>
    </location>
</feature>
<dbReference type="PANTHER" id="PTHR45138:SF9">
    <property type="entry name" value="DIGUANYLATE CYCLASE DGCM-RELATED"/>
    <property type="match status" value="1"/>
</dbReference>
<dbReference type="CDD" id="cd01949">
    <property type="entry name" value="GGDEF"/>
    <property type="match status" value="1"/>
</dbReference>
<reference evidence="3" key="1">
    <citation type="submission" date="2020-08" db="EMBL/GenBank/DDBJ databases">
        <title>Genome public.</title>
        <authorList>
            <person name="Liu C."/>
            <person name="Sun Q."/>
        </authorList>
    </citation>
    <scope>NUCLEOTIDE SEQUENCE</scope>
    <source>
        <strain evidence="3">BX5</strain>
    </source>
</reference>
<evidence type="ECO:0000256" key="1">
    <source>
        <dbReference type="SAM" id="Phobius"/>
    </source>
</evidence>